<dbReference type="Pfam" id="PF01636">
    <property type="entry name" value="APH"/>
    <property type="match status" value="1"/>
</dbReference>
<evidence type="ECO:0000313" key="3">
    <source>
        <dbReference type="Proteomes" id="UP000754883"/>
    </source>
</evidence>
<name>A0A9N9U6X1_9HYPO</name>
<reference evidence="2 3" key="2">
    <citation type="submission" date="2021-10" db="EMBL/GenBank/DDBJ databases">
        <authorList>
            <person name="Piombo E."/>
        </authorList>
    </citation>
    <scope>NUCLEOTIDE SEQUENCE [LARGE SCALE GENOMIC DNA]</scope>
</reference>
<dbReference type="AlphaFoldDB" id="A0A9N9U6X1"/>
<dbReference type="InterPro" id="IPR051678">
    <property type="entry name" value="AGP_Transferase"/>
</dbReference>
<reference evidence="3" key="1">
    <citation type="submission" date="2019-06" db="EMBL/GenBank/DDBJ databases">
        <authorList>
            <person name="Broberg M."/>
        </authorList>
    </citation>
    <scope>NUCLEOTIDE SEQUENCE [LARGE SCALE GENOMIC DNA]</scope>
</reference>
<protein>
    <recommendedName>
        <fullName evidence="1">Aminoglycoside phosphotransferase domain-containing protein</fullName>
    </recommendedName>
</protein>
<dbReference type="InterPro" id="IPR002575">
    <property type="entry name" value="Aminoglycoside_PTrfase"/>
</dbReference>
<dbReference type="OrthoDB" id="8300194at2759"/>
<sequence length="307" mass="34891">MEGQSISVSPYETDPAKIPRNDRYADVPLYGRYGPAVCDFKPQLEHINSTSSQSLRYWEDVLSWCGDSNLVYKNELDDDGRDVFALGSIIIKSGHLHKTPTRDYSYNDANEVAAVAIAQKPLAKLGIKVPEIYFMGKIHGGDVLVQQRIPGVGLNIAKQYLGSDEMESFKEQARVVLRTLRDIKPPSAQKSRSYVVPAPDPVKSHRIRQEEADIIFSDMNTDIDFCFMHNDFTESNTIVDDGKIVGLVDWEMAGYFGLETARQVHLQIRGPRKESFAHLESNEEIKKILKQMFFWRDLYDQAKLNDV</sequence>
<comment type="caution">
    <text evidence="2">The sequence shown here is derived from an EMBL/GenBank/DDBJ whole genome shotgun (WGS) entry which is preliminary data.</text>
</comment>
<organism evidence="2 3">
    <name type="scientific">Clonostachys byssicola</name>
    <dbReference type="NCBI Taxonomy" id="160290"/>
    <lineage>
        <taxon>Eukaryota</taxon>
        <taxon>Fungi</taxon>
        <taxon>Dikarya</taxon>
        <taxon>Ascomycota</taxon>
        <taxon>Pezizomycotina</taxon>
        <taxon>Sordariomycetes</taxon>
        <taxon>Hypocreomycetidae</taxon>
        <taxon>Hypocreales</taxon>
        <taxon>Bionectriaceae</taxon>
        <taxon>Clonostachys</taxon>
    </lineage>
</organism>
<dbReference type="PANTHER" id="PTHR21310">
    <property type="entry name" value="AMINOGLYCOSIDE PHOSPHOTRANSFERASE-RELATED-RELATED"/>
    <property type="match status" value="1"/>
</dbReference>
<keyword evidence="3" id="KW-1185">Reference proteome</keyword>
<dbReference type="Proteomes" id="UP000754883">
    <property type="component" value="Unassembled WGS sequence"/>
</dbReference>
<dbReference type="InterPro" id="IPR011009">
    <property type="entry name" value="Kinase-like_dom_sf"/>
</dbReference>
<dbReference type="EMBL" id="CABFNO020001317">
    <property type="protein sequence ID" value="CAG9980819.1"/>
    <property type="molecule type" value="Genomic_DNA"/>
</dbReference>
<feature type="domain" description="Aminoglycoside phosphotransferase" evidence="1">
    <location>
        <begin position="120"/>
        <end position="255"/>
    </location>
</feature>
<accession>A0A9N9U6X1</accession>
<evidence type="ECO:0000313" key="2">
    <source>
        <dbReference type="EMBL" id="CAG9980819.1"/>
    </source>
</evidence>
<proteinExistence type="predicted"/>
<dbReference type="SUPFAM" id="SSF56112">
    <property type="entry name" value="Protein kinase-like (PK-like)"/>
    <property type="match status" value="1"/>
</dbReference>
<dbReference type="Gene3D" id="3.90.1200.10">
    <property type="match status" value="1"/>
</dbReference>
<evidence type="ECO:0000259" key="1">
    <source>
        <dbReference type="Pfam" id="PF01636"/>
    </source>
</evidence>
<gene>
    <name evidence="2" type="ORF">CBYS24578_00007679</name>
</gene>
<dbReference type="PANTHER" id="PTHR21310:SF55">
    <property type="entry name" value="AMINOGLYCOSIDE PHOSPHOTRANSFERASE DOMAIN-CONTAINING PROTEIN"/>
    <property type="match status" value="1"/>
</dbReference>